<evidence type="ECO:0000313" key="1">
    <source>
        <dbReference type="EMBL" id="AWL27117.1"/>
    </source>
</evidence>
<dbReference type="RefSeq" id="WP_065994816.1">
    <property type="nucleotide sequence ID" value="NZ_CP029389.2"/>
</dbReference>
<organism evidence="1 2">
    <name type="scientific">Acinetobacter defluvii</name>
    <dbReference type="NCBI Taxonomy" id="1871111"/>
    <lineage>
        <taxon>Bacteria</taxon>
        <taxon>Pseudomonadati</taxon>
        <taxon>Pseudomonadota</taxon>
        <taxon>Gammaproteobacteria</taxon>
        <taxon>Moraxellales</taxon>
        <taxon>Moraxellaceae</taxon>
        <taxon>Acinetobacter</taxon>
    </lineage>
</organism>
<gene>
    <name evidence="1" type="ORF">DJ533_00080</name>
</gene>
<keyword evidence="2" id="KW-1185">Reference proteome</keyword>
<name>A0A2S2F840_9GAMM</name>
<dbReference type="EMBL" id="CP029389">
    <property type="protein sequence ID" value="AWL27117.1"/>
    <property type="molecule type" value="Genomic_DNA"/>
</dbReference>
<dbReference type="STRING" id="1871111.GCA_001704615_00936"/>
<protein>
    <submittedName>
        <fullName evidence="1">Uncharacterized protein</fullName>
    </submittedName>
</protein>
<dbReference type="Proteomes" id="UP000245977">
    <property type="component" value="Plasmid p1_010030"/>
</dbReference>
<evidence type="ECO:0000313" key="2">
    <source>
        <dbReference type="Proteomes" id="UP000245977"/>
    </source>
</evidence>
<dbReference type="AlphaFoldDB" id="A0A2S2F840"/>
<reference evidence="1" key="1">
    <citation type="submission" date="2019-08" db="EMBL/GenBank/DDBJ databases">
        <title>The complete genome of Acinetobacter defluvii strain WCHAD010030.</title>
        <authorList>
            <person name="Hu Y."/>
            <person name="Qin J."/>
            <person name="Feng Y."/>
            <person name="Zong Z."/>
        </authorList>
    </citation>
    <scope>NUCLEOTIDE SEQUENCE</scope>
    <source>
        <strain evidence="1">WCHA30</strain>
        <plasmid evidence="1">p1_010030</plasmid>
    </source>
</reference>
<proteinExistence type="predicted"/>
<accession>A0A2S2F840</accession>
<keyword evidence="1" id="KW-0614">Plasmid</keyword>
<dbReference type="OrthoDB" id="9846071at2"/>
<dbReference type="KEGG" id="adv:DJ533_00080"/>
<sequence>MPTLHTKDLSLEFFNEQVMTFLLSEDLSDQELQSFLENMVLIFIGCLGNFHDFDKSEFFIEQMKNSIDLSRSFYEETETKQ</sequence>
<geneLocation type="plasmid" evidence="1 2">
    <name>p1_010030</name>
</geneLocation>